<protein>
    <submittedName>
        <fullName evidence="7">Antiseptic resistance protein</fullName>
    </submittedName>
</protein>
<dbReference type="InterPro" id="IPR020846">
    <property type="entry name" value="MFS_dom"/>
</dbReference>
<dbReference type="Gene3D" id="1.20.1250.20">
    <property type="entry name" value="MFS general substrate transporter like domains"/>
    <property type="match status" value="1"/>
</dbReference>
<keyword evidence="4 5" id="KW-0472">Membrane</keyword>
<keyword evidence="8" id="KW-1185">Reference proteome</keyword>
<feature type="transmembrane region" description="Helical" evidence="5">
    <location>
        <begin position="58"/>
        <end position="80"/>
    </location>
</feature>
<keyword evidence="3 5" id="KW-1133">Transmembrane helix</keyword>
<dbReference type="Proteomes" id="UP001174909">
    <property type="component" value="Unassembled WGS sequence"/>
</dbReference>
<evidence type="ECO:0000256" key="3">
    <source>
        <dbReference type="ARBA" id="ARBA00022989"/>
    </source>
</evidence>
<dbReference type="SUPFAM" id="SSF103473">
    <property type="entry name" value="MFS general substrate transporter"/>
    <property type="match status" value="1"/>
</dbReference>
<feature type="domain" description="Major facilitator superfamily (MFS) profile" evidence="6">
    <location>
        <begin position="1"/>
        <end position="419"/>
    </location>
</feature>
<proteinExistence type="predicted"/>
<accession>A0AA35TDE6</accession>
<dbReference type="CDD" id="cd17321">
    <property type="entry name" value="MFS_MMR_MDR_like"/>
    <property type="match status" value="1"/>
</dbReference>
<evidence type="ECO:0000256" key="1">
    <source>
        <dbReference type="ARBA" id="ARBA00004141"/>
    </source>
</evidence>
<dbReference type="InterPro" id="IPR036259">
    <property type="entry name" value="MFS_trans_sf"/>
</dbReference>
<feature type="transmembrane region" description="Helical" evidence="5">
    <location>
        <begin position="274"/>
        <end position="292"/>
    </location>
</feature>
<dbReference type="Gene3D" id="1.20.1720.10">
    <property type="entry name" value="Multidrug resistance protein D"/>
    <property type="match status" value="1"/>
</dbReference>
<dbReference type="PANTHER" id="PTHR42718">
    <property type="entry name" value="MAJOR FACILITATOR SUPERFAMILY MULTIDRUG TRANSPORTER MFSC"/>
    <property type="match status" value="1"/>
</dbReference>
<feature type="transmembrane region" description="Helical" evidence="5">
    <location>
        <begin position="29"/>
        <end position="46"/>
    </location>
</feature>
<sequence>MAIFVAASIAVAFSPDANFLILGRGLQGLGGALVIPQTLSILTAVFPREERGKAIGIWSGALGFGMALGPLVGGILVDLIGWSGVFWVPAPIAALAMLGMSVVPESRSKQHTKLDIPGAITSTIAMIAIVFAIIEGIQRGWSDPVILIAFAVTAISTVMFIIIERRTDQPLLPMAFFKQRDFTGSMVGMFFIMFALMGVMFYMPQFFQLAQGLSASESGARMMPLAIAMMIFAPIMAKLLPKVGPRFMLFWAPAVHGGGALLILSLILDIDTPYWMIGLALAFLGLGGAMHMTSTTDTSMAAVPVDLAGKASAINNAGRQLGGTLAIAILGSFAAAVYSSGVTTGLAPLGVAEGAIETIASGIGAAQQVLPTLDPQIIPQAELLMRESFVNAITDTMRFGIVFALIAGIVGWILVPKRQRQTQMTWEGGKPVEPVGRAHSSRCDFDQRRIRQRRVGERRPQSCTAGQGDGATASAEIGASVGNMIRLSLAVGCVVAVVVAVILSTPGPGYFCGSTYGDGARCLSAGDELLFQSTTLGLDAGAASESRIAEIAGRERALFGGGLSLTLGQSGLWGQSLLYCRSDVCEIKPLEDSPGTFVLERGRLIYWRSLPTDTEMRRTQRHDQRRLDTQAARTGGYDCSADWGAGFVCFDEGEVIVDVRVSIAGGEAITPAGSGAQFSEARDRLEFTFGSRAAIYEIQLWMNCVTQRCVLGVSESEGNAGEVLEGSFAVRRDTPR</sequence>
<dbReference type="InterPro" id="IPR011701">
    <property type="entry name" value="MFS"/>
</dbReference>
<feature type="transmembrane region" description="Helical" evidence="5">
    <location>
        <begin position="184"/>
        <end position="202"/>
    </location>
</feature>
<evidence type="ECO:0000256" key="4">
    <source>
        <dbReference type="ARBA" id="ARBA00023136"/>
    </source>
</evidence>
<dbReference type="GO" id="GO:0016020">
    <property type="term" value="C:membrane"/>
    <property type="evidence" value="ECO:0007669"/>
    <property type="project" value="UniProtKB-SubCell"/>
</dbReference>
<feature type="transmembrane region" description="Helical" evidence="5">
    <location>
        <begin position="222"/>
        <end position="240"/>
    </location>
</feature>
<evidence type="ECO:0000313" key="7">
    <source>
        <dbReference type="EMBL" id="CAI8045872.1"/>
    </source>
</evidence>
<dbReference type="AlphaFoldDB" id="A0AA35TDE6"/>
<feature type="transmembrane region" description="Helical" evidence="5">
    <location>
        <begin position="247"/>
        <end position="268"/>
    </location>
</feature>
<comment type="subcellular location">
    <subcellularLocation>
        <location evidence="1">Membrane</location>
        <topology evidence="1">Multi-pass membrane protein</topology>
    </subcellularLocation>
</comment>
<dbReference type="GO" id="GO:0022857">
    <property type="term" value="F:transmembrane transporter activity"/>
    <property type="evidence" value="ECO:0007669"/>
    <property type="project" value="InterPro"/>
</dbReference>
<evidence type="ECO:0000256" key="5">
    <source>
        <dbReference type="SAM" id="Phobius"/>
    </source>
</evidence>
<feature type="transmembrane region" description="Helical" evidence="5">
    <location>
        <begin position="146"/>
        <end position="163"/>
    </location>
</feature>
<feature type="transmembrane region" description="Helical" evidence="5">
    <location>
        <begin position="321"/>
        <end position="339"/>
    </location>
</feature>
<dbReference type="Pfam" id="PF07690">
    <property type="entry name" value="MFS_1"/>
    <property type="match status" value="1"/>
</dbReference>
<name>A0AA35TDE6_GEOBA</name>
<gene>
    <name evidence="7" type="ORF">GBAR_LOCUS25362</name>
</gene>
<evidence type="ECO:0000259" key="6">
    <source>
        <dbReference type="PROSITE" id="PS50850"/>
    </source>
</evidence>
<feature type="transmembrane region" description="Helical" evidence="5">
    <location>
        <begin position="484"/>
        <end position="503"/>
    </location>
</feature>
<evidence type="ECO:0000313" key="8">
    <source>
        <dbReference type="Proteomes" id="UP001174909"/>
    </source>
</evidence>
<dbReference type="PROSITE" id="PS50850">
    <property type="entry name" value="MFS"/>
    <property type="match status" value="1"/>
</dbReference>
<feature type="transmembrane region" description="Helical" evidence="5">
    <location>
        <begin position="397"/>
        <end position="415"/>
    </location>
</feature>
<organism evidence="7 8">
    <name type="scientific">Geodia barretti</name>
    <name type="common">Barrett's horny sponge</name>
    <dbReference type="NCBI Taxonomy" id="519541"/>
    <lineage>
        <taxon>Eukaryota</taxon>
        <taxon>Metazoa</taxon>
        <taxon>Porifera</taxon>
        <taxon>Demospongiae</taxon>
        <taxon>Heteroscleromorpha</taxon>
        <taxon>Tetractinellida</taxon>
        <taxon>Astrophorina</taxon>
        <taxon>Geodiidae</taxon>
        <taxon>Geodia</taxon>
    </lineage>
</organism>
<keyword evidence="2 5" id="KW-0812">Transmembrane</keyword>
<evidence type="ECO:0000256" key="2">
    <source>
        <dbReference type="ARBA" id="ARBA00022692"/>
    </source>
</evidence>
<feature type="transmembrane region" description="Helical" evidence="5">
    <location>
        <begin position="116"/>
        <end position="134"/>
    </location>
</feature>
<dbReference type="PANTHER" id="PTHR42718:SF42">
    <property type="entry name" value="EXPORT PROTEIN"/>
    <property type="match status" value="1"/>
</dbReference>
<comment type="caution">
    <text evidence="7">The sequence shown here is derived from an EMBL/GenBank/DDBJ whole genome shotgun (WGS) entry which is preliminary data.</text>
</comment>
<reference evidence="7" key="1">
    <citation type="submission" date="2023-03" db="EMBL/GenBank/DDBJ databases">
        <authorList>
            <person name="Steffen K."/>
            <person name="Cardenas P."/>
        </authorList>
    </citation>
    <scope>NUCLEOTIDE SEQUENCE</scope>
</reference>
<feature type="transmembrane region" description="Helical" evidence="5">
    <location>
        <begin position="86"/>
        <end position="104"/>
    </location>
</feature>
<dbReference type="EMBL" id="CASHTH010003508">
    <property type="protein sequence ID" value="CAI8045872.1"/>
    <property type="molecule type" value="Genomic_DNA"/>
</dbReference>